<proteinExistence type="predicted"/>
<dbReference type="EMBL" id="SWLB01000023">
    <property type="protein sequence ID" value="KAF3323593.1"/>
    <property type="molecule type" value="Genomic_DNA"/>
</dbReference>
<evidence type="ECO:0000313" key="3">
    <source>
        <dbReference type="EMBL" id="KAF3323593.1"/>
    </source>
</evidence>
<keyword evidence="4" id="KW-1185">Reference proteome</keyword>
<gene>
    <name evidence="3" type="ORF">FCM35_KLT12324</name>
</gene>
<evidence type="ECO:0000256" key="1">
    <source>
        <dbReference type="SAM" id="MobiDB-lite"/>
    </source>
</evidence>
<dbReference type="InterPro" id="IPR008700">
    <property type="entry name" value="TypeIII_avirulence_cleave"/>
</dbReference>
<dbReference type="InterPro" id="IPR040387">
    <property type="entry name" value="RIN4/NOI4"/>
</dbReference>
<dbReference type="PANTHER" id="PTHR33159:SF101">
    <property type="entry name" value="OS04G0379600 PROTEIN"/>
    <property type="match status" value="1"/>
</dbReference>
<dbReference type="AlphaFoldDB" id="A0A833VI44"/>
<dbReference type="Proteomes" id="UP000623129">
    <property type="component" value="Unassembled WGS sequence"/>
</dbReference>
<sequence>MLFLRRNFIRPISSSLSFSFLSTFAISSDSSMGESSNSNPGVGADAKPFKDQAYLDAVVDKRIKMFQAIQAEQIAEREKIGGEPINFSARITIFIWQDKGRPLPKFGEWDVNNPASAEGFTVIFQKARDEKKPATNTVGPATQTIGGNNNGGGIKRDDSYDYSPKAV</sequence>
<feature type="domain" description="RIN4 pathogenic type III effector avirulence factor Avr cleavage site" evidence="2">
    <location>
        <begin position="99"/>
        <end position="132"/>
    </location>
</feature>
<dbReference type="PANTHER" id="PTHR33159">
    <property type="entry name" value="RPM1-INTERACTING PROTEIN 4 (RIN4) FAMILY PROTEIN"/>
    <property type="match status" value="1"/>
</dbReference>
<feature type="region of interest" description="Disordered" evidence="1">
    <location>
        <begin position="129"/>
        <end position="167"/>
    </location>
</feature>
<reference evidence="3" key="1">
    <citation type="submission" date="2020-01" db="EMBL/GenBank/DDBJ databases">
        <title>Genome sequence of Kobresia littledalei, the first chromosome-level genome in the family Cyperaceae.</title>
        <authorList>
            <person name="Qu G."/>
        </authorList>
    </citation>
    <scope>NUCLEOTIDE SEQUENCE</scope>
    <source>
        <strain evidence="3">C.B.Clarke</strain>
        <tissue evidence="3">Leaf</tissue>
    </source>
</reference>
<evidence type="ECO:0000313" key="4">
    <source>
        <dbReference type="Proteomes" id="UP000623129"/>
    </source>
</evidence>
<name>A0A833VI44_9POAL</name>
<feature type="compositionally biased region" description="Polar residues" evidence="1">
    <location>
        <begin position="134"/>
        <end position="145"/>
    </location>
</feature>
<accession>A0A833VI44</accession>
<evidence type="ECO:0000259" key="2">
    <source>
        <dbReference type="Pfam" id="PF05627"/>
    </source>
</evidence>
<dbReference type="Pfam" id="PF05627">
    <property type="entry name" value="AvrRpt-cleavage"/>
    <property type="match status" value="1"/>
</dbReference>
<organism evidence="3 4">
    <name type="scientific">Carex littledalei</name>
    <dbReference type="NCBI Taxonomy" id="544730"/>
    <lineage>
        <taxon>Eukaryota</taxon>
        <taxon>Viridiplantae</taxon>
        <taxon>Streptophyta</taxon>
        <taxon>Embryophyta</taxon>
        <taxon>Tracheophyta</taxon>
        <taxon>Spermatophyta</taxon>
        <taxon>Magnoliopsida</taxon>
        <taxon>Liliopsida</taxon>
        <taxon>Poales</taxon>
        <taxon>Cyperaceae</taxon>
        <taxon>Cyperoideae</taxon>
        <taxon>Cariceae</taxon>
        <taxon>Carex</taxon>
        <taxon>Carex subgen. Euthyceras</taxon>
    </lineage>
</organism>
<dbReference type="OrthoDB" id="1903947at2759"/>
<protein>
    <submittedName>
        <fullName evidence="3">RPM1-interacting protein 4</fullName>
    </submittedName>
</protein>
<comment type="caution">
    <text evidence="3">The sequence shown here is derived from an EMBL/GenBank/DDBJ whole genome shotgun (WGS) entry which is preliminary data.</text>
</comment>